<keyword evidence="24" id="KW-1185">Reference proteome</keyword>
<evidence type="ECO:0000256" key="12">
    <source>
        <dbReference type="ARBA" id="ARBA00023136"/>
    </source>
</evidence>
<evidence type="ECO:0000256" key="1">
    <source>
        <dbReference type="ARBA" id="ARBA00004395"/>
    </source>
</evidence>
<accession>A0A915L2G0</accession>
<dbReference type="AlphaFoldDB" id="A0A915L2G0"/>
<evidence type="ECO:0000256" key="14">
    <source>
        <dbReference type="ARBA" id="ARBA00037982"/>
    </source>
</evidence>
<dbReference type="GO" id="GO:0110031">
    <property type="term" value="P:negative regulation of G2/MI transition of meiotic cell cycle"/>
    <property type="evidence" value="ECO:0007669"/>
    <property type="project" value="TreeGrafter"/>
</dbReference>
<feature type="domain" description="Protein kinase" evidence="23">
    <location>
        <begin position="28"/>
        <end position="282"/>
    </location>
</feature>
<dbReference type="OMA" id="ETICLWF"/>
<evidence type="ECO:0000256" key="8">
    <source>
        <dbReference type="ARBA" id="ARBA00022777"/>
    </source>
</evidence>
<evidence type="ECO:0000256" key="16">
    <source>
        <dbReference type="ARBA" id="ARBA00048679"/>
    </source>
</evidence>
<evidence type="ECO:0000256" key="19">
    <source>
        <dbReference type="ARBA" id="ARBA00084081"/>
    </source>
</evidence>
<dbReference type="PANTHER" id="PTHR11042">
    <property type="entry name" value="EUKARYOTIC TRANSLATION INITIATION FACTOR 2-ALPHA KINASE EIF2-ALPHA KINASE -RELATED"/>
    <property type="match status" value="1"/>
</dbReference>
<dbReference type="PROSITE" id="PS00107">
    <property type="entry name" value="PROTEIN_KINASE_ATP"/>
    <property type="match status" value="1"/>
</dbReference>
<evidence type="ECO:0000256" key="7">
    <source>
        <dbReference type="ARBA" id="ARBA00022741"/>
    </source>
</evidence>
<keyword evidence="3 21" id="KW-0723">Serine/threonine-protein kinase</keyword>
<keyword evidence="12" id="KW-0472">Membrane</keyword>
<evidence type="ECO:0000256" key="5">
    <source>
        <dbReference type="ARBA" id="ARBA00022679"/>
    </source>
</evidence>
<evidence type="ECO:0000313" key="25">
    <source>
        <dbReference type="WBParaSite" id="nRc.2.0.1.t44911-RA"/>
    </source>
</evidence>
<comment type="subcellular location">
    <subcellularLocation>
        <location evidence="1">Golgi apparatus membrane</location>
        <topology evidence="1">Peripheral membrane protein</topology>
    </subcellularLocation>
</comment>
<evidence type="ECO:0000313" key="24">
    <source>
        <dbReference type="Proteomes" id="UP000887565"/>
    </source>
</evidence>
<dbReference type="PANTHER" id="PTHR11042:SF183">
    <property type="entry name" value="MEMBRANE-ASSOCIATED TYROSINE- AND THREONINE-SPECIFIC CDC2-INHIBITORY KINASE"/>
    <property type="match status" value="1"/>
</dbReference>
<dbReference type="Gene3D" id="3.30.200.20">
    <property type="entry name" value="Phosphorylase Kinase, domain 1"/>
    <property type="match status" value="1"/>
</dbReference>
<evidence type="ECO:0000256" key="18">
    <source>
        <dbReference type="ARBA" id="ARBA00074601"/>
    </source>
</evidence>
<evidence type="ECO:0000256" key="21">
    <source>
        <dbReference type="RuleBase" id="RU000304"/>
    </source>
</evidence>
<dbReference type="InterPro" id="IPR050339">
    <property type="entry name" value="CC_SR_Kinase"/>
</dbReference>
<evidence type="ECO:0000256" key="2">
    <source>
        <dbReference type="ARBA" id="ARBA00012513"/>
    </source>
</evidence>
<reference evidence="25" key="1">
    <citation type="submission" date="2022-11" db="UniProtKB">
        <authorList>
            <consortium name="WormBaseParasite"/>
        </authorList>
    </citation>
    <scope>IDENTIFICATION</scope>
</reference>
<dbReference type="GO" id="GO:0051321">
    <property type="term" value="P:meiotic cell cycle"/>
    <property type="evidence" value="ECO:0007669"/>
    <property type="project" value="TreeGrafter"/>
</dbReference>
<protein>
    <recommendedName>
        <fullName evidence="18">Membrane-associated tyrosine- and threonine-specific cdc2-inhibitory kinase</fullName>
        <ecNumber evidence="2">2.7.11.1</ecNumber>
    </recommendedName>
    <alternativeName>
        <fullName evidence="17">Membrane-associated tyrosine- and threonine-specific cdc2-inhibitory kinase wee-1.3</fullName>
    </alternativeName>
    <alternativeName>
        <fullName evidence="19">Myt1 kinase</fullName>
    </alternativeName>
</protein>
<keyword evidence="11" id="KW-0333">Golgi apparatus</keyword>
<dbReference type="Pfam" id="PF00069">
    <property type="entry name" value="Pkinase"/>
    <property type="match status" value="1"/>
</dbReference>
<dbReference type="SUPFAM" id="SSF56112">
    <property type="entry name" value="Protein kinase-like (PK-like)"/>
    <property type="match status" value="1"/>
</dbReference>
<dbReference type="SMART" id="SM00220">
    <property type="entry name" value="S_TKc"/>
    <property type="match status" value="1"/>
</dbReference>
<dbReference type="InterPro" id="IPR000719">
    <property type="entry name" value="Prot_kinase_dom"/>
</dbReference>
<dbReference type="EC" id="2.7.11.1" evidence="2"/>
<comment type="similarity">
    <text evidence="14">Belongs to the protein kinase superfamily. Ser/Thr protein kinase family. GCN2 subfamily.</text>
</comment>
<dbReference type="FunFam" id="3.30.200.20:FF:000280">
    <property type="entry name" value="membrane-associated tyrosine- and threonine-specific cdc2-inhibitory kinase"/>
    <property type="match status" value="1"/>
</dbReference>
<evidence type="ECO:0000259" key="23">
    <source>
        <dbReference type="PROSITE" id="PS50011"/>
    </source>
</evidence>
<dbReference type="Gene3D" id="1.10.510.10">
    <property type="entry name" value="Transferase(Phosphotransferase) domain 1"/>
    <property type="match status" value="1"/>
</dbReference>
<dbReference type="WBParaSite" id="nRc.2.0.1.t44911-RA">
    <property type="protein sequence ID" value="nRc.2.0.1.t44911-RA"/>
    <property type="gene ID" value="nRc.2.0.1.g44911"/>
</dbReference>
<name>A0A915L2G0_ROMCU</name>
<keyword evidence="10" id="KW-0460">Magnesium</keyword>
<evidence type="ECO:0000256" key="10">
    <source>
        <dbReference type="ARBA" id="ARBA00022842"/>
    </source>
</evidence>
<dbReference type="InterPro" id="IPR017441">
    <property type="entry name" value="Protein_kinase_ATP_BS"/>
</dbReference>
<sequence>MLNSIYQSNLSCCYYDTSVDQSYFKQCFIIEEELGSGSFGQVFKVRSKIDGKLYAVKKSLNQFRGAVDRAEKLDEVKKHEQLPHHPNLVRFIRAWEEKGWLYIQTELCKDSLNKYADKYHDFPESTIKNYLVDLLLAVKHLHDHDLIHLDIKPENIFIAYSGVLKLGDFGLVTDLSAITSGTKTIPEGDCKYLAPELLTDAPVGKHVDIFSLGITILELACDLELPSQDDKWQLLRSGRLPEEQIYGFENLSDDLKEIIRRMMDSDWSSRPSADDLLNHPYIKHAAEIRRQREERRQIFNAYTKMTDLLASAKLVFYAYNAFFKSRQVASPFSALVCRTVSSLHQSSSQHPVHITKSSLVNKIHSFTNNNNNNVTSTVSRFKRKNLHNLSFSSGGKRKLTSINSSPIVALRNEQSGGLETGNLSGAIFSEDEGDDDDDGDLRPLPLPKLDLSEDGKF</sequence>
<dbReference type="GO" id="GO:0000139">
    <property type="term" value="C:Golgi membrane"/>
    <property type="evidence" value="ECO:0007669"/>
    <property type="project" value="UniProtKB-SubCell"/>
</dbReference>
<dbReference type="InterPro" id="IPR011009">
    <property type="entry name" value="Kinase-like_dom_sf"/>
</dbReference>
<evidence type="ECO:0000256" key="15">
    <source>
        <dbReference type="ARBA" id="ARBA00047899"/>
    </source>
</evidence>
<evidence type="ECO:0000256" key="17">
    <source>
        <dbReference type="ARBA" id="ARBA00071413"/>
    </source>
</evidence>
<keyword evidence="13" id="KW-0131">Cell cycle</keyword>
<evidence type="ECO:0000256" key="22">
    <source>
        <dbReference type="SAM" id="MobiDB-lite"/>
    </source>
</evidence>
<evidence type="ECO:0000256" key="6">
    <source>
        <dbReference type="ARBA" id="ARBA00022723"/>
    </source>
</evidence>
<dbReference type="PROSITE" id="PS00108">
    <property type="entry name" value="PROTEIN_KINASE_ST"/>
    <property type="match status" value="1"/>
</dbReference>
<feature type="binding site" evidence="20">
    <location>
        <position position="58"/>
    </location>
    <ligand>
        <name>ATP</name>
        <dbReference type="ChEBI" id="CHEBI:30616"/>
    </ligand>
</feature>
<feature type="region of interest" description="Disordered" evidence="22">
    <location>
        <begin position="420"/>
        <end position="457"/>
    </location>
</feature>
<evidence type="ECO:0000256" key="11">
    <source>
        <dbReference type="ARBA" id="ARBA00023034"/>
    </source>
</evidence>
<dbReference type="Proteomes" id="UP000887565">
    <property type="component" value="Unplaced"/>
</dbReference>
<organism evidence="24 25">
    <name type="scientific">Romanomermis culicivorax</name>
    <name type="common">Nematode worm</name>
    <dbReference type="NCBI Taxonomy" id="13658"/>
    <lineage>
        <taxon>Eukaryota</taxon>
        <taxon>Metazoa</taxon>
        <taxon>Ecdysozoa</taxon>
        <taxon>Nematoda</taxon>
        <taxon>Enoplea</taxon>
        <taxon>Dorylaimia</taxon>
        <taxon>Mermithida</taxon>
        <taxon>Mermithoidea</taxon>
        <taxon>Mermithidae</taxon>
        <taxon>Romanomermis</taxon>
    </lineage>
</organism>
<dbReference type="GO" id="GO:0004674">
    <property type="term" value="F:protein serine/threonine kinase activity"/>
    <property type="evidence" value="ECO:0007669"/>
    <property type="project" value="UniProtKB-KW"/>
</dbReference>
<dbReference type="InterPro" id="IPR008271">
    <property type="entry name" value="Ser/Thr_kinase_AS"/>
</dbReference>
<comment type="catalytic activity">
    <reaction evidence="16">
        <text>L-seryl-[protein] + ATP = O-phospho-L-seryl-[protein] + ADP + H(+)</text>
        <dbReference type="Rhea" id="RHEA:17989"/>
        <dbReference type="Rhea" id="RHEA-COMP:9863"/>
        <dbReference type="Rhea" id="RHEA-COMP:11604"/>
        <dbReference type="ChEBI" id="CHEBI:15378"/>
        <dbReference type="ChEBI" id="CHEBI:29999"/>
        <dbReference type="ChEBI" id="CHEBI:30616"/>
        <dbReference type="ChEBI" id="CHEBI:83421"/>
        <dbReference type="ChEBI" id="CHEBI:456216"/>
        <dbReference type="EC" id="2.7.11.1"/>
    </reaction>
</comment>
<keyword evidence="6" id="KW-0479">Metal-binding</keyword>
<dbReference type="PROSITE" id="PS50011">
    <property type="entry name" value="PROTEIN_KINASE_DOM"/>
    <property type="match status" value="1"/>
</dbReference>
<dbReference type="GO" id="GO:0005524">
    <property type="term" value="F:ATP binding"/>
    <property type="evidence" value="ECO:0007669"/>
    <property type="project" value="UniProtKB-UniRule"/>
</dbReference>
<keyword evidence="8" id="KW-0418">Kinase</keyword>
<evidence type="ECO:0000256" key="3">
    <source>
        <dbReference type="ARBA" id="ARBA00022527"/>
    </source>
</evidence>
<dbReference type="GO" id="GO:0046872">
    <property type="term" value="F:metal ion binding"/>
    <property type="evidence" value="ECO:0007669"/>
    <property type="project" value="UniProtKB-KW"/>
</dbReference>
<keyword evidence="7 20" id="KW-0547">Nucleotide-binding</keyword>
<comment type="catalytic activity">
    <reaction evidence="15">
        <text>L-threonyl-[protein] + ATP = O-phospho-L-threonyl-[protein] + ADP + H(+)</text>
        <dbReference type="Rhea" id="RHEA:46608"/>
        <dbReference type="Rhea" id="RHEA-COMP:11060"/>
        <dbReference type="Rhea" id="RHEA-COMP:11605"/>
        <dbReference type="ChEBI" id="CHEBI:15378"/>
        <dbReference type="ChEBI" id="CHEBI:30013"/>
        <dbReference type="ChEBI" id="CHEBI:30616"/>
        <dbReference type="ChEBI" id="CHEBI:61977"/>
        <dbReference type="ChEBI" id="CHEBI:456216"/>
        <dbReference type="EC" id="2.7.11.1"/>
    </reaction>
</comment>
<dbReference type="FunFam" id="1.10.510.10:FF:000315">
    <property type="entry name" value="membrane-associated tyrosine- and threonine-specific cdc2-inhibitory kinase"/>
    <property type="match status" value="1"/>
</dbReference>
<evidence type="ECO:0000256" key="20">
    <source>
        <dbReference type="PROSITE-ProRule" id="PRU10141"/>
    </source>
</evidence>
<feature type="compositionally biased region" description="Acidic residues" evidence="22">
    <location>
        <begin position="429"/>
        <end position="439"/>
    </location>
</feature>
<proteinExistence type="inferred from homology"/>
<evidence type="ECO:0000256" key="9">
    <source>
        <dbReference type="ARBA" id="ARBA00022840"/>
    </source>
</evidence>
<keyword evidence="5" id="KW-0808">Transferase</keyword>
<keyword evidence="9 20" id="KW-0067">ATP-binding</keyword>
<evidence type="ECO:0000256" key="4">
    <source>
        <dbReference type="ARBA" id="ARBA00022553"/>
    </source>
</evidence>
<evidence type="ECO:0000256" key="13">
    <source>
        <dbReference type="ARBA" id="ARBA00023306"/>
    </source>
</evidence>
<dbReference type="GO" id="GO:0005634">
    <property type="term" value="C:nucleus"/>
    <property type="evidence" value="ECO:0007669"/>
    <property type="project" value="TreeGrafter"/>
</dbReference>
<keyword evidence="4" id="KW-0597">Phosphoprotein</keyword>